<evidence type="ECO:0000256" key="1">
    <source>
        <dbReference type="ARBA" id="ARBA00004167"/>
    </source>
</evidence>
<keyword evidence="2" id="KW-1133">Transmembrane helix</keyword>
<reference evidence="4" key="1">
    <citation type="submission" date="2022-10" db="EMBL/GenBank/DDBJ databases">
        <authorList>
            <person name="Botero Cardona J."/>
        </authorList>
    </citation>
    <scope>NUCLEOTIDE SEQUENCE</scope>
    <source>
        <strain evidence="4">R-83534</strain>
    </source>
</reference>
<proteinExistence type="predicted"/>
<keyword evidence="2" id="KW-0812">Transmembrane</keyword>
<keyword evidence="2" id="KW-0472">Membrane</keyword>
<feature type="domain" description="Band 7" evidence="3">
    <location>
        <begin position="30"/>
        <end position="188"/>
    </location>
</feature>
<dbReference type="InterPro" id="IPR036013">
    <property type="entry name" value="Band_7/SPFH_dom_sf"/>
</dbReference>
<dbReference type="InterPro" id="IPR050710">
    <property type="entry name" value="Band7/mec-2_domain"/>
</dbReference>
<dbReference type="SUPFAM" id="SSF117892">
    <property type="entry name" value="Band 7/SPFH domain"/>
    <property type="match status" value="1"/>
</dbReference>
<dbReference type="InterPro" id="IPR001972">
    <property type="entry name" value="Stomatin_HflK_fam"/>
</dbReference>
<evidence type="ECO:0000256" key="2">
    <source>
        <dbReference type="SAM" id="Phobius"/>
    </source>
</evidence>
<dbReference type="EMBL" id="CAMXCH010000002">
    <property type="protein sequence ID" value="CAI3941022.1"/>
    <property type="molecule type" value="Genomic_DNA"/>
</dbReference>
<comment type="caution">
    <text evidence="4">The sequence shown here is derived from an EMBL/GenBank/DDBJ whole genome shotgun (WGS) entry which is preliminary data.</text>
</comment>
<dbReference type="SMART" id="SM00244">
    <property type="entry name" value="PHB"/>
    <property type="match status" value="1"/>
</dbReference>
<comment type="subcellular location">
    <subcellularLocation>
        <location evidence="1">Membrane</location>
        <topology evidence="1">Single-pass membrane protein</topology>
    </subcellularLocation>
</comment>
<gene>
    <name evidence="4" type="ORF">R83534S58_LOCUS1125</name>
</gene>
<name>A0ABM9HNS9_9PROT</name>
<feature type="transmembrane region" description="Helical" evidence="2">
    <location>
        <begin position="6"/>
        <end position="29"/>
    </location>
</feature>
<dbReference type="Gene3D" id="3.30.479.30">
    <property type="entry name" value="Band 7 domain"/>
    <property type="match status" value="1"/>
</dbReference>
<accession>A0ABM9HNS9</accession>
<protein>
    <submittedName>
        <fullName evidence="4">Stomatin/prohibitin superfamily (HflC)</fullName>
    </submittedName>
</protein>
<organism evidence="4 5">
    <name type="scientific">Commensalibacter papalotli</name>
    <name type="common">ex Botero et al. 2024</name>
    <dbReference type="NCBI Taxonomy" id="2972766"/>
    <lineage>
        <taxon>Bacteria</taxon>
        <taxon>Pseudomonadati</taxon>
        <taxon>Pseudomonadota</taxon>
        <taxon>Alphaproteobacteria</taxon>
        <taxon>Acetobacterales</taxon>
        <taxon>Acetobacteraceae</taxon>
    </lineage>
</organism>
<dbReference type="PANTHER" id="PTHR43327">
    <property type="entry name" value="STOMATIN-LIKE PROTEIN 2, MITOCHONDRIAL"/>
    <property type="match status" value="1"/>
</dbReference>
<evidence type="ECO:0000313" key="4">
    <source>
        <dbReference type="EMBL" id="CAI3941022.1"/>
    </source>
</evidence>
<dbReference type="RefSeq" id="WP_282023734.1">
    <property type="nucleotide sequence ID" value="NZ_CAMXCH010000002.1"/>
</dbReference>
<keyword evidence="5" id="KW-1185">Reference proteome</keyword>
<dbReference type="Proteomes" id="UP001154272">
    <property type="component" value="Unassembled WGS sequence"/>
</dbReference>
<dbReference type="PANTHER" id="PTHR43327:SF10">
    <property type="entry name" value="STOMATIN-LIKE PROTEIN 2, MITOCHONDRIAL"/>
    <property type="match status" value="1"/>
</dbReference>
<evidence type="ECO:0000313" key="5">
    <source>
        <dbReference type="Proteomes" id="UP001154272"/>
    </source>
</evidence>
<dbReference type="InterPro" id="IPR001107">
    <property type="entry name" value="Band_7"/>
</dbReference>
<dbReference type="Pfam" id="PF01145">
    <property type="entry name" value="Band_7"/>
    <property type="match status" value="1"/>
</dbReference>
<dbReference type="CDD" id="cd08829">
    <property type="entry name" value="SPFH_paraslipin"/>
    <property type="match status" value="1"/>
</dbReference>
<evidence type="ECO:0000259" key="3">
    <source>
        <dbReference type="SMART" id="SM00244"/>
    </source>
</evidence>
<dbReference type="PRINTS" id="PR00721">
    <property type="entry name" value="STOMATIN"/>
</dbReference>
<sequence>MNIEALSLNIGIDVVVVFVLLIIVIIVFMKTIRIVPQGQQLIIERLGKYKVTLGAGLNILTPFVDRVAYRLSTKDQILNVPSQDVITKDNALVKVNAICFIKIIDTQKAAYGVENYEQATISLVMTSLRATVGKMDLDESLSSRDVIKAELVKGMADQMTDWGLILRSIEIQDIAPSASMQVAMEQQAAAERHRKAAETQAAGNKQAAVLEAEGIRQSMILKAEGIKQSTILKAEAEQEAAVKQAAAAISLAEGTKKSNELLAEGMSAIDGKSALNYQLSKQYIEALALLFKSESNKVLIMPPELSQSMGNLINSSFILGATNELDKHENENKK</sequence>